<evidence type="ECO:0000256" key="3">
    <source>
        <dbReference type="ARBA" id="ARBA00023002"/>
    </source>
</evidence>
<evidence type="ECO:0000313" key="8">
    <source>
        <dbReference type="Proteomes" id="UP000199608"/>
    </source>
</evidence>
<dbReference type="Pfam" id="PF13183">
    <property type="entry name" value="Fer4_8"/>
    <property type="match status" value="1"/>
</dbReference>
<keyword evidence="3" id="KW-0560">Oxidoreductase</keyword>
<proteinExistence type="predicted"/>
<keyword evidence="5" id="KW-0411">Iron-sulfur</keyword>
<dbReference type="Pfam" id="PF02754">
    <property type="entry name" value="CCG"/>
    <property type="match status" value="2"/>
</dbReference>
<dbReference type="Gene3D" id="1.10.1060.10">
    <property type="entry name" value="Alpha-helical ferredoxin"/>
    <property type="match status" value="1"/>
</dbReference>
<evidence type="ECO:0000313" key="7">
    <source>
        <dbReference type="EMBL" id="SDU58532.1"/>
    </source>
</evidence>
<dbReference type="InterPro" id="IPR051460">
    <property type="entry name" value="HdrC_iron-sulfur_subunit"/>
</dbReference>
<dbReference type="PROSITE" id="PS51379">
    <property type="entry name" value="4FE4S_FER_2"/>
    <property type="match status" value="1"/>
</dbReference>
<keyword evidence="1" id="KW-0004">4Fe-4S</keyword>
<keyword evidence="4" id="KW-0408">Iron</keyword>
<dbReference type="AlphaFoldDB" id="A0A1H2JQ83"/>
<evidence type="ECO:0000259" key="6">
    <source>
        <dbReference type="PROSITE" id="PS51379"/>
    </source>
</evidence>
<evidence type="ECO:0000256" key="4">
    <source>
        <dbReference type="ARBA" id="ARBA00023004"/>
    </source>
</evidence>
<name>A0A1H2JQ83_9BACT</name>
<dbReference type="InterPro" id="IPR017900">
    <property type="entry name" value="4Fe4S_Fe_S_CS"/>
</dbReference>
<accession>A0A1H2JQ83</accession>
<evidence type="ECO:0000256" key="1">
    <source>
        <dbReference type="ARBA" id="ARBA00022485"/>
    </source>
</evidence>
<dbReference type="PROSITE" id="PS00198">
    <property type="entry name" value="4FE4S_FER_1"/>
    <property type="match status" value="2"/>
</dbReference>
<keyword evidence="8" id="KW-1185">Reference proteome</keyword>
<protein>
    <submittedName>
        <fullName evidence="7">Fe-S oxidoreductase</fullName>
    </submittedName>
</protein>
<dbReference type="Proteomes" id="UP000199608">
    <property type="component" value="Unassembled WGS sequence"/>
</dbReference>
<dbReference type="GO" id="GO:0046872">
    <property type="term" value="F:metal ion binding"/>
    <property type="evidence" value="ECO:0007669"/>
    <property type="project" value="UniProtKB-KW"/>
</dbReference>
<organism evidence="7 8">
    <name type="scientific">Desulfobacula phenolica</name>
    <dbReference type="NCBI Taxonomy" id="90732"/>
    <lineage>
        <taxon>Bacteria</taxon>
        <taxon>Pseudomonadati</taxon>
        <taxon>Thermodesulfobacteriota</taxon>
        <taxon>Desulfobacteria</taxon>
        <taxon>Desulfobacterales</taxon>
        <taxon>Desulfobacteraceae</taxon>
        <taxon>Desulfobacula</taxon>
    </lineage>
</organism>
<dbReference type="GO" id="GO:0005886">
    <property type="term" value="C:plasma membrane"/>
    <property type="evidence" value="ECO:0007669"/>
    <property type="project" value="TreeGrafter"/>
</dbReference>
<reference evidence="8" key="1">
    <citation type="submission" date="2016-10" db="EMBL/GenBank/DDBJ databases">
        <authorList>
            <person name="Varghese N."/>
            <person name="Submissions S."/>
        </authorList>
    </citation>
    <scope>NUCLEOTIDE SEQUENCE [LARGE SCALE GENOMIC DNA]</scope>
    <source>
        <strain evidence="8">DSM 3384</strain>
    </source>
</reference>
<dbReference type="InterPro" id="IPR004017">
    <property type="entry name" value="Cys_rich_dom"/>
</dbReference>
<dbReference type="InterPro" id="IPR017896">
    <property type="entry name" value="4Fe4S_Fe-S-bd"/>
</dbReference>
<dbReference type="EMBL" id="FNLL01000014">
    <property type="protein sequence ID" value="SDU58532.1"/>
    <property type="molecule type" value="Genomic_DNA"/>
</dbReference>
<sequence>MQDQLDKCTECGACDEVCPVYKITGEPVFSAMSRLKTAEMIFYNKEIDDARKESIYNCPKCMQCESVCPEEIKITRLVHEARANLANKGIGPLEKHGIIIKGIQKKSNSVGGDPGKRLDWLDEKFIQKKSDTLLYLGCIPAYLVKDAAHATYHVLKKLDFNFMMLEEEGCCYTYLYESGRTDLAKQYFEKNVKKFSNLGIKHIVVPCNGCLKCFKYFYPDLLGKMDFKVSHAVEIIYELLKKRPELLNKVEQKITYQDPCRLARGEKITEEPRELLKMCGSTLEEAEKNREDAICCGAGAGIRSVFPKLSIDIAESLLKSISTKTIATSCPFCTFNLSYASEKKNLEKEIIYFTRIILDSLE</sequence>
<feature type="domain" description="4Fe-4S ferredoxin-type" evidence="6">
    <location>
        <begin position="1"/>
        <end position="28"/>
    </location>
</feature>
<dbReference type="GO" id="GO:0051539">
    <property type="term" value="F:4 iron, 4 sulfur cluster binding"/>
    <property type="evidence" value="ECO:0007669"/>
    <property type="project" value="UniProtKB-KW"/>
</dbReference>
<dbReference type="InterPro" id="IPR009051">
    <property type="entry name" value="Helical_ferredxn"/>
</dbReference>
<gene>
    <name evidence="7" type="ORF">SAMN04487931_11436</name>
</gene>
<dbReference type="RefSeq" id="WP_092237601.1">
    <property type="nucleotide sequence ID" value="NZ_FNLL01000014.1"/>
</dbReference>
<dbReference type="PANTHER" id="PTHR43255">
    <property type="entry name" value="IRON-SULFUR-BINDING OXIDOREDUCTASE FADF-RELATED-RELATED"/>
    <property type="match status" value="1"/>
</dbReference>
<dbReference type="PANTHER" id="PTHR43255:SF1">
    <property type="entry name" value="IRON-SULFUR-BINDING OXIDOREDUCTASE FADF-RELATED"/>
    <property type="match status" value="1"/>
</dbReference>
<evidence type="ECO:0000256" key="5">
    <source>
        <dbReference type="ARBA" id="ARBA00023014"/>
    </source>
</evidence>
<keyword evidence="2" id="KW-0479">Metal-binding</keyword>
<evidence type="ECO:0000256" key="2">
    <source>
        <dbReference type="ARBA" id="ARBA00022723"/>
    </source>
</evidence>
<dbReference type="GO" id="GO:0016491">
    <property type="term" value="F:oxidoreductase activity"/>
    <property type="evidence" value="ECO:0007669"/>
    <property type="project" value="UniProtKB-KW"/>
</dbReference>
<dbReference type="SUPFAM" id="SSF46548">
    <property type="entry name" value="alpha-helical ferredoxin"/>
    <property type="match status" value="1"/>
</dbReference>